<reference evidence="2 3" key="1">
    <citation type="submission" date="2018-06" db="EMBL/GenBank/DDBJ databases">
        <title>Genome analysis of cellulolytic fungus Trichoderma lentiforme CFAM-422.</title>
        <authorList>
            <person name="Steindorff A.S."/>
            <person name="Formighieri E.F."/>
            <person name="Midorikawa G.E.O."/>
            <person name="Tamietti M.S."/>
            <person name="Ramos E.Z."/>
            <person name="Silva A.S."/>
            <person name="Bon E.P.S."/>
            <person name="Mendes T.D."/>
            <person name="Damaso M.C.T."/>
            <person name="Favaro L.C.L."/>
        </authorList>
    </citation>
    <scope>NUCLEOTIDE SEQUENCE [LARGE SCALE GENOMIC DNA]</scope>
    <source>
        <strain evidence="2 3">CFAM-422</strain>
    </source>
</reference>
<organism evidence="2 3">
    <name type="scientific">Trichoderma lentiforme</name>
    <dbReference type="NCBI Taxonomy" id="1567552"/>
    <lineage>
        <taxon>Eukaryota</taxon>
        <taxon>Fungi</taxon>
        <taxon>Dikarya</taxon>
        <taxon>Ascomycota</taxon>
        <taxon>Pezizomycotina</taxon>
        <taxon>Sordariomycetes</taxon>
        <taxon>Hypocreomycetidae</taxon>
        <taxon>Hypocreales</taxon>
        <taxon>Hypocreaceae</taxon>
        <taxon>Trichoderma</taxon>
    </lineage>
</organism>
<evidence type="ECO:0000313" key="2">
    <source>
        <dbReference type="EMBL" id="KAF3056696.1"/>
    </source>
</evidence>
<keyword evidence="3" id="KW-1185">Reference proteome</keyword>
<accession>A0A9P4X3B3</accession>
<feature type="region of interest" description="Disordered" evidence="1">
    <location>
        <begin position="1"/>
        <end position="71"/>
    </location>
</feature>
<feature type="compositionally biased region" description="Polar residues" evidence="1">
    <location>
        <begin position="8"/>
        <end position="18"/>
    </location>
</feature>
<evidence type="ECO:0000256" key="1">
    <source>
        <dbReference type="SAM" id="MobiDB-lite"/>
    </source>
</evidence>
<comment type="caution">
    <text evidence="2">The sequence shown here is derived from an EMBL/GenBank/DDBJ whole genome shotgun (WGS) entry which is preliminary data.</text>
</comment>
<name>A0A9P4X3B3_9HYPO</name>
<protein>
    <submittedName>
        <fullName evidence="2">Uncharacterized protein</fullName>
    </submittedName>
</protein>
<dbReference type="Proteomes" id="UP000801864">
    <property type="component" value="Unassembled WGS sequence"/>
</dbReference>
<evidence type="ECO:0000313" key="3">
    <source>
        <dbReference type="Proteomes" id="UP000801864"/>
    </source>
</evidence>
<gene>
    <name evidence="2" type="ORF">CFAM422_012798</name>
</gene>
<sequence length="71" mass="6754">MPNGGHLAQQNTGQSSISGGVGEGEGEGGGEGDGGVGDDVAEMDNTLRVEHLGSSSSSGSVPVAIGVKSGE</sequence>
<dbReference type="AlphaFoldDB" id="A0A9P4X3B3"/>
<proteinExistence type="predicted"/>
<dbReference type="EMBL" id="QLNT01000032">
    <property type="protein sequence ID" value="KAF3056696.1"/>
    <property type="molecule type" value="Genomic_DNA"/>
</dbReference>